<reference evidence="2 3" key="1">
    <citation type="journal article" date="2019" name="Genome Biol. Evol.">
        <title>Insights into the evolution of the New World diploid cottons (Gossypium, subgenus Houzingenia) based on genome sequencing.</title>
        <authorList>
            <person name="Grover C.E."/>
            <person name="Arick M.A. 2nd"/>
            <person name="Thrash A."/>
            <person name="Conover J.L."/>
            <person name="Sanders W.S."/>
            <person name="Peterson D.G."/>
            <person name="Frelichowski J.E."/>
            <person name="Scheffler J.A."/>
            <person name="Scheffler B.E."/>
            <person name="Wendel J.F."/>
        </authorList>
    </citation>
    <scope>NUCLEOTIDE SEQUENCE [LARGE SCALE GENOMIC DNA]</scope>
    <source>
        <strain evidence="2">6</strain>
        <tissue evidence="2">Leaf</tissue>
    </source>
</reference>
<protein>
    <recommendedName>
        <fullName evidence="1">DUF4283 domain-containing protein</fullName>
    </recommendedName>
</protein>
<feature type="non-terminal residue" evidence="2">
    <location>
        <position position="1"/>
    </location>
</feature>
<sequence length="266" mass="30095">MRNTMVKLWHPLGGVLVSDLGEKRCLFKFYHELDIDRVINGAPWTFNNHLLVFHRMEEALLNNLETLLASLLNMMQRKSVEVIEAICEFGLTVGGKELELGCDLSLRTLAKRATIVTSVWLWEDDNTIFLGNNLGRKNQGSDSRFGQQADLNGGKLNMMDQDFKESLFEDIEGKKRPRVSIKSLNVSIGPDSMVHNDERVSPSHQHISAVATKLNSKRMERVRRKCGFHSRIVVLAESTRGGLSMGWNTSNTVILRSFSKSHIDVE</sequence>
<evidence type="ECO:0000313" key="3">
    <source>
        <dbReference type="Proteomes" id="UP000593575"/>
    </source>
</evidence>
<dbReference type="Proteomes" id="UP000593575">
    <property type="component" value="Unassembled WGS sequence"/>
</dbReference>
<organism evidence="2 3">
    <name type="scientific">Gossypium armourianum</name>
    <dbReference type="NCBI Taxonomy" id="34283"/>
    <lineage>
        <taxon>Eukaryota</taxon>
        <taxon>Viridiplantae</taxon>
        <taxon>Streptophyta</taxon>
        <taxon>Embryophyta</taxon>
        <taxon>Tracheophyta</taxon>
        <taxon>Spermatophyta</taxon>
        <taxon>Magnoliopsida</taxon>
        <taxon>eudicotyledons</taxon>
        <taxon>Gunneridae</taxon>
        <taxon>Pentapetalae</taxon>
        <taxon>rosids</taxon>
        <taxon>malvids</taxon>
        <taxon>Malvales</taxon>
        <taxon>Malvaceae</taxon>
        <taxon>Malvoideae</taxon>
        <taxon>Gossypium</taxon>
    </lineage>
</organism>
<dbReference type="AlphaFoldDB" id="A0A7J9J1M0"/>
<accession>A0A7J9J1M0</accession>
<name>A0A7J9J1M0_9ROSI</name>
<dbReference type="Pfam" id="PF14111">
    <property type="entry name" value="DUF4283"/>
    <property type="match status" value="1"/>
</dbReference>
<feature type="domain" description="DUF4283" evidence="1">
    <location>
        <begin position="1"/>
        <end position="58"/>
    </location>
</feature>
<evidence type="ECO:0000313" key="2">
    <source>
        <dbReference type="EMBL" id="MBA0828322.1"/>
    </source>
</evidence>
<dbReference type="EMBL" id="JABFAE010000005">
    <property type="protein sequence ID" value="MBA0828322.1"/>
    <property type="molecule type" value="Genomic_DNA"/>
</dbReference>
<gene>
    <name evidence="2" type="ORF">Goarm_013006</name>
</gene>
<evidence type="ECO:0000259" key="1">
    <source>
        <dbReference type="Pfam" id="PF14111"/>
    </source>
</evidence>
<dbReference type="InterPro" id="IPR025558">
    <property type="entry name" value="DUF4283"/>
</dbReference>
<keyword evidence="3" id="KW-1185">Reference proteome</keyword>
<comment type="caution">
    <text evidence="2">The sequence shown here is derived from an EMBL/GenBank/DDBJ whole genome shotgun (WGS) entry which is preliminary data.</text>
</comment>
<proteinExistence type="predicted"/>